<keyword evidence="5" id="KW-1185">Reference proteome</keyword>
<dbReference type="InterPro" id="IPR019734">
    <property type="entry name" value="TPR_rpt"/>
</dbReference>
<dbReference type="Gene3D" id="1.25.40.10">
    <property type="entry name" value="Tetratricopeptide repeat domain"/>
    <property type="match status" value="1"/>
</dbReference>
<evidence type="ECO:0000259" key="3">
    <source>
        <dbReference type="PROSITE" id="PS51724"/>
    </source>
</evidence>
<proteinExistence type="predicted"/>
<sequence length="437" mass="45868">MSTETKARNKRFVQLAVTTALATTALTACTGQVAPSHAYSAAHAEKALAKGKISKGVQHAEAAVLANPRDAYTRTLLGNAYLEDGRFTSATATFAEAIELGDTAARTIISYTLAQIAVGDQPGALDTLQRFEATLDPADFGLAIALAGRPDYGVHVLSNALRGGQNTPKVRQNLAYAYALQGNWRAARIMAAEDVPAGEVGDRMAEWAAMIHPEAFTLRVTSLLGVQPQVDPGQPKMLALANHPSIDMLAAATVEEPVVETPESDFAFAAELPAIDPTPATYDSADAALADAGLTPSNGGVRFVSNEVVQSTPAKASKPVVSPTSGNSARAAASLVRGGNYNVQLGSYFSMSDANEAWKQFQKRYPELGDAERVITKARVNGKIYYRVAAAGFAKASAQSMCRTVKGKGGGCIAYASNRPLPGAIDVIDNDVRVAAR</sequence>
<dbReference type="Proteomes" id="UP000755104">
    <property type="component" value="Unassembled WGS sequence"/>
</dbReference>
<organism evidence="4 5">
    <name type="scientific">Qipengyuania qiaonensis</name>
    <dbReference type="NCBI Taxonomy" id="2867240"/>
    <lineage>
        <taxon>Bacteria</taxon>
        <taxon>Pseudomonadati</taxon>
        <taxon>Pseudomonadota</taxon>
        <taxon>Alphaproteobacteria</taxon>
        <taxon>Sphingomonadales</taxon>
        <taxon>Erythrobacteraceae</taxon>
        <taxon>Qipengyuania</taxon>
    </lineage>
</organism>
<gene>
    <name evidence="4" type="ORF">K3174_11515</name>
</gene>
<dbReference type="Pfam" id="PF05036">
    <property type="entry name" value="SPOR"/>
    <property type="match status" value="1"/>
</dbReference>
<dbReference type="PROSITE" id="PS51724">
    <property type="entry name" value="SPOR"/>
    <property type="match status" value="1"/>
</dbReference>
<evidence type="ECO:0000313" key="4">
    <source>
        <dbReference type="EMBL" id="MBX7483159.1"/>
    </source>
</evidence>
<name>A0ABS7J765_9SPHN</name>
<keyword evidence="1" id="KW-0802">TPR repeat</keyword>
<feature type="domain" description="SPOR" evidence="3">
    <location>
        <begin position="335"/>
        <end position="418"/>
    </location>
</feature>
<accession>A0ABS7J765</accession>
<reference evidence="4 5" key="1">
    <citation type="submission" date="2021-08" db="EMBL/GenBank/DDBJ databases">
        <title>Comparative Genomics Analysis of the Genus Qipengyuania Reveals Extensive Genetic Diversity and Metabolic Versatility, Including the Description of Fifteen Novel Species.</title>
        <authorList>
            <person name="Liu Y."/>
        </authorList>
    </citation>
    <scope>NUCLEOTIDE SEQUENCE [LARGE SCALE GENOMIC DNA]</scope>
    <source>
        <strain evidence="4 5">6D47A</strain>
    </source>
</reference>
<evidence type="ECO:0000256" key="2">
    <source>
        <dbReference type="SAM" id="SignalP"/>
    </source>
</evidence>
<dbReference type="InterPro" id="IPR007730">
    <property type="entry name" value="SPOR-like_dom"/>
</dbReference>
<keyword evidence="2" id="KW-0732">Signal</keyword>
<dbReference type="SUPFAM" id="SSF48452">
    <property type="entry name" value="TPR-like"/>
    <property type="match status" value="1"/>
</dbReference>
<feature type="signal peptide" evidence="2">
    <location>
        <begin position="1"/>
        <end position="22"/>
    </location>
</feature>
<evidence type="ECO:0000313" key="5">
    <source>
        <dbReference type="Proteomes" id="UP000755104"/>
    </source>
</evidence>
<dbReference type="RefSeq" id="WP_221558470.1">
    <property type="nucleotide sequence ID" value="NZ_JAIGNO010000007.1"/>
</dbReference>
<dbReference type="InterPro" id="IPR036680">
    <property type="entry name" value="SPOR-like_sf"/>
</dbReference>
<dbReference type="PROSITE" id="PS50005">
    <property type="entry name" value="TPR"/>
    <property type="match status" value="1"/>
</dbReference>
<dbReference type="PROSITE" id="PS51257">
    <property type="entry name" value="PROKAR_LIPOPROTEIN"/>
    <property type="match status" value="1"/>
</dbReference>
<protein>
    <submittedName>
        <fullName evidence="4">SPOR domain-containing protein</fullName>
    </submittedName>
</protein>
<comment type="caution">
    <text evidence="4">The sequence shown here is derived from an EMBL/GenBank/DDBJ whole genome shotgun (WGS) entry which is preliminary data.</text>
</comment>
<dbReference type="EMBL" id="JAIGNO010000007">
    <property type="protein sequence ID" value="MBX7483159.1"/>
    <property type="molecule type" value="Genomic_DNA"/>
</dbReference>
<feature type="chain" id="PRO_5046310213" evidence="2">
    <location>
        <begin position="23"/>
        <end position="437"/>
    </location>
</feature>
<feature type="repeat" description="TPR" evidence="1">
    <location>
        <begin position="71"/>
        <end position="104"/>
    </location>
</feature>
<dbReference type="InterPro" id="IPR011990">
    <property type="entry name" value="TPR-like_helical_dom_sf"/>
</dbReference>
<evidence type="ECO:0000256" key="1">
    <source>
        <dbReference type="PROSITE-ProRule" id="PRU00339"/>
    </source>
</evidence>
<dbReference type="Gene3D" id="3.30.70.1070">
    <property type="entry name" value="Sporulation related repeat"/>
    <property type="match status" value="1"/>
</dbReference>